<keyword evidence="5" id="KW-0929">Antimicrobial</keyword>
<evidence type="ECO:0000313" key="12">
    <source>
        <dbReference type="EMBL" id="KAG2464574.1"/>
    </source>
</evidence>
<keyword evidence="8" id="KW-0326">Glycosidase</keyword>
<dbReference type="Gene3D" id="1.10.530.10">
    <property type="match status" value="1"/>
</dbReference>
<evidence type="ECO:0000256" key="11">
    <source>
        <dbReference type="SAM" id="MobiDB-lite"/>
    </source>
</evidence>
<comment type="caution">
    <text evidence="12">The sequence shown here is derived from an EMBL/GenBank/DDBJ whole genome shotgun (WGS) entry which is preliminary data.</text>
</comment>
<keyword evidence="7" id="KW-0378">Hydrolase</keyword>
<dbReference type="AlphaFoldDB" id="A0A8X7XBZ4"/>
<dbReference type="GO" id="GO:0009253">
    <property type="term" value="P:peptidoglycan catabolic process"/>
    <property type="evidence" value="ECO:0007669"/>
    <property type="project" value="InterPro"/>
</dbReference>
<name>A0A8X7XBZ4_POLSE</name>
<feature type="compositionally biased region" description="Basic and acidic residues" evidence="11">
    <location>
        <begin position="1"/>
        <end position="11"/>
    </location>
</feature>
<sequence>MESLHYKELPSKPDVTGSQLATGSYHSRNMQTKMLCASPYGDITKVETTGASDKTAKQCHSSAGVEASQKLANEDLERMKTYKNIIFSVGRDKQIDPAVIAGIISRESRAGAALKDGWGDYGNAFGLMQIDKRYHTIRGEWYSETHLSDATQILVDFIKVIQRKFPTWPKDHQLKGGISAYNAGDRNVRTYDKMDIGTTGDDYANDVVARAQWYKKNGF</sequence>
<evidence type="ECO:0000256" key="7">
    <source>
        <dbReference type="ARBA" id="ARBA00022801"/>
    </source>
</evidence>
<dbReference type="EC" id="3.2.1.17" evidence="3"/>
<evidence type="ECO:0000256" key="10">
    <source>
        <dbReference type="PIRSR" id="PIRSR001065-1"/>
    </source>
</evidence>
<keyword evidence="13" id="KW-1185">Reference proteome</keyword>
<feature type="non-terminal residue" evidence="12">
    <location>
        <position position="219"/>
    </location>
</feature>
<evidence type="ECO:0000313" key="13">
    <source>
        <dbReference type="Proteomes" id="UP000886611"/>
    </source>
</evidence>
<comment type="catalytic activity">
    <reaction evidence="1">
        <text>Hydrolysis of (1-&gt;4)-beta-linkages between N-acetylmuramic acid and N-acetyl-D-glucosamine residues in a peptidoglycan and between N-acetyl-D-glucosamine residues in chitodextrins.</text>
        <dbReference type="EC" id="3.2.1.17"/>
    </reaction>
</comment>
<evidence type="ECO:0000256" key="6">
    <source>
        <dbReference type="ARBA" id="ARBA00022638"/>
    </source>
</evidence>
<dbReference type="PANTHER" id="PTHR31698">
    <property type="entry name" value="LYSOZYME G FAMILY MEMBER"/>
    <property type="match status" value="1"/>
</dbReference>
<evidence type="ECO:0000256" key="1">
    <source>
        <dbReference type="ARBA" id="ARBA00000632"/>
    </source>
</evidence>
<dbReference type="GO" id="GO:0005576">
    <property type="term" value="C:extracellular region"/>
    <property type="evidence" value="ECO:0007669"/>
    <property type="project" value="TreeGrafter"/>
</dbReference>
<dbReference type="CDD" id="cd01021">
    <property type="entry name" value="GEWL"/>
    <property type="match status" value="1"/>
</dbReference>
<dbReference type="GO" id="GO:0050830">
    <property type="term" value="P:defense response to Gram-positive bacterium"/>
    <property type="evidence" value="ECO:0007669"/>
    <property type="project" value="TreeGrafter"/>
</dbReference>
<evidence type="ECO:0000256" key="9">
    <source>
        <dbReference type="ARBA" id="ARBA00031262"/>
    </source>
</evidence>
<feature type="non-terminal residue" evidence="12">
    <location>
        <position position="1"/>
    </location>
</feature>
<reference evidence="12 13" key="1">
    <citation type="journal article" date="2021" name="Cell">
        <title>Tracing the genetic footprints of vertebrate landing in non-teleost ray-finned fishes.</title>
        <authorList>
            <person name="Bi X."/>
            <person name="Wang K."/>
            <person name="Yang L."/>
            <person name="Pan H."/>
            <person name="Jiang H."/>
            <person name="Wei Q."/>
            <person name="Fang M."/>
            <person name="Yu H."/>
            <person name="Zhu C."/>
            <person name="Cai Y."/>
            <person name="He Y."/>
            <person name="Gan X."/>
            <person name="Zeng H."/>
            <person name="Yu D."/>
            <person name="Zhu Y."/>
            <person name="Jiang H."/>
            <person name="Qiu Q."/>
            <person name="Yang H."/>
            <person name="Zhang Y.E."/>
            <person name="Wang W."/>
            <person name="Zhu M."/>
            <person name="He S."/>
            <person name="Zhang G."/>
        </authorList>
    </citation>
    <scope>NUCLEOTIDE SEQUENCE [LARGE SCALE GENOMIC DNA]</scope>
    <source>
        <strain evidence="12">Bchr_013</strain>
    </source>
</reference>
<dbReference type="PRINTS" id="PR00749">
    <property type="entry name" value="LYSOZYMEG"/>
</dbReference>
<feature type="region of interest" description="Disordered" evidence="11">
    <location>
        <begin position="1"/>
        <end position="22"/>
    </location>
</feature>
<evidence type="ECO:0000256" key="5">
    <source>
        <dbReference type="ARBA" id="ARBA00022529"/>
    </source>
</evidence>
<keyword evidence="6" id="KW-0081">Bacteriolytic enzyme</keyword>
<dbReference type="InterPro" id="IPR023346">
    <property type="entry name" value="Lysozyme-like_dom_sf"/>
</dbReference>
<dbReference type="FunFam" id="1.10.530.10:FF:000026">
    <property type="entry name" value="Lysozyme g"/>
    <property type="match status" value="1"/>
</dbReference>
<organism evidence="12 13">
    <name type="scientific">Polypterus senegalus</name>
    <name type="common">Senegal bichir</name>
    <dbReference type="NCBI Taxonomy" id="55291"/>
    <lineage>
        <taxon>Eukaryota</taxon>
        <taxon>Metazoa</taxon>
        <taxon>Chordata</taxon>
        <taxon>Craniata</taxon>
        <taxon>Vertebrata</taxon>
        <taxon>Euteleostomi</taxon>
        <taxon>Actinopterygii</taxon>
        <taxon>Polypteriformes</taxon>
        <taxon>Polypteridae</taxon>
        <taxon>Polypterus</taxon>
    </lineage>
</organism>
<proteinExistence type="inferred from homology"/>
<dbReference type="SUPFAM" id="SSF53955">
    <property type="entry name" value="Lysozyme-like"/>
    <property type="match status" value="1"/>
</dbReference>
<protein>
    <recommendedName>
        <fullName evidence="4">Lysozyme g</fullName>
        <ecNumber evidence="3">3.2.1.17</ecNumber>
    </recommendedName>
    <alternativeName>
        <fullName evidence="9">1,4-beta-N-acetylmuramidase</fullName>
    </alternativeName>
</protein>
<evidence type="ECO:0000256" key="8">
    <source>
        <dbReference type="ARBA" id="ARBA00023295"/>
    </source>
</evidence>
<dbReference type="GO" id="GO:0003796">
    <property type="term" value="F:lysozyme activity"/>
    <property type="evidence" value="ECO:0007669"/>
    <property type="project" value="UniProtKB-EC"/>
</dbReference>
<evidence type="ECO:0000256" key="4">
    <source>
        <dbReference type="ARBA" id="ARBA00016485"/>
    </source>
</evidence>
<dbReference type="GO" id="GO:0031640">
    <property type="term" value="P:killing of cells of another organism"/>
    <property type="evidence" value="ECO:0007669"/>
    <property type="project" value="UniProtKB-KW"/>
</dbReference>
<evidence type="ECO:0000256" key="2">
    <source>
        <dbReference type="ARBA" id="ARBA00008902"/>
    </source>
</evidence>
<dbReference type="PANTHER" id="PTHR31698:SF8">
    <property type="entry name" value="LYSOZYME G-RELATED"/>
    <property type="match status" value="1"/>
</dbReference>
<comment type="similarity">
    <text evidence="2">Belongs to the glycosyl hydrolase 23 family.</text>
</comment>
<dbReference type="Proteomes" id="UP000886611">
    <property type="component" value="Unassembled WGS sequence"/>
</dbReference>
<evidence type="ECO:0000256" key="3">
    <source>
        <dbReference type="ARBA" id="ARBA00012732"/>
    </source>
</evidence>
<feature type="active site" evidence="10">
    <location>
        <position position="107"/>
    </location>
</feature>
<accession>A0A8X7XBZ4</accession>
<dbReference type="InterPro" id="IPR002152">
    <property type="entry name" value="Glyco_hydro_23"/>
</dbReference>
<feature type="active site" evidence="10">
    <location>
        <position position="120"/>
    </location>
</feature>
<dbReference type="PIRSF" id="PIRSF001065">
    <property type="entry name" value="Lysozyme_g"/>
    <property type="match status" value="1"/>
</dbReference>
<gene>
    <name evidence="12" type="primary">Lyg</name>
    <name evidence="12" type="ORF">GTO96_0002949</name>
</gene>
<dbReference type="EMBL" id="JAATIS010003638">
    <property type="protein sequence ID" value="KAG2464574.1"/>
    <property type="molecule type" value="Genomic_DNA"/>
</dbReference>